<reference evidence="1" key="1">
    <citation type="submission" date="2016-11" db="EMBL/GenBank/DDBJ databases">
        <title>The genome of Nicotiana attenuata.</title>
        <authorList>
            <person name="Xu S."/>
            <person name="Brockmoeller T."/>
            <person name="Gaquerel E."/>
            <person name="Navarro A."/>
            <person name="Kuhl H."/>
            <person name="Gase K."/>
            <person name="Ling Z."/>
            <person name="Zhou W."/>
            <person name="Kreitzer C."/>
            <person name="Stanke M."/>
            <person name="Tang H."/>
            <person name="Lyons E."/>
            <person name="Pandey P."/>
            <person name="Pandey S.P."/>
            <person name="Timmermann B."/>
            <person name="Baldwin I.T."/>
        </authorList>
    </citation>
    <scope>NUCLEOTIDE SEQUENCE [LARGE SCALE GENOMIC DNA]</scope>
    <source>
        <strain evidence="1">UT</strain>
    </source>
</reference>
<name>A0A1J6KEE3_NICAT</name>
<dbReference type="STRING" id="49451.A0A1J6KEE3"/>
<evidence type="ECO:0000313" key="1">
    <source>
        <dbReference type="EMBL" id="OIT21187.1"/>
    </source>
</evidence>
<dbReference type="EMBL" id="MJEQ01004532">
    <property type="protein sequence ID" value="OIT21187.1"/>
    <property type="molecule type" value="Genomic_DNA"/>
</dbReference>
<protein>
    <recommendedName>
        <fullName evidence="3">Mitochondrial protein</fullName>
    </recommendedName>
</protein>
<gene>
    <name evidence="1" type="ORF">A4A49_56915</name>
</gene>
<keyword evidence="2" id="KW-1185">Reference proteome</keyword>
<evidence type="ECO:0000313" key="2">
    <source>
        <dbReference type="Proteomes" id="UP000187609"/>
    </source>
</evidence>
<sequence>LRRSDRTSRPPIWLKDFVRPDNGRPTTNTCLYPISFVLYYTGLSTSYQSYIAKSSIEVEPKNYHEATKDSRWRDAMKAEIQALEANKTWEMVPLPKGKKAIGCK</sequence>
<organism evidence="1 2">
    <name type="scientific">Nicotiana attenuata</name>
    <name type="common">Coyote tobacco</name>
    <dbReference type="NCBI Taxonomy" id="49451"/>
    <lineage>
        <taxon>Eukaryota</taxon>
        <taxon>Viridiplantae</taxon>
        <taxon>Streptophyta</taxon>
        <taxon>Embryophyta</taxon>
        <taxon>Tracheophyta</taxon>
        <taxon>Spermatophyta</taxon>
        <taxon>Magnoliopsida</taxon>
        <taxon>eudicotyledons</taxon>
        <taxon>Gunneridae</taxon>
        <taxon>Pentapetalae</taxon>
        <taxon>asterids</taxon>
        <taxon>lamiids</taxon>
        <taxon>Solanales</taxon>
        <taxon>Solanaceae</taxon>
        <taxon>Nicotianoideae</taxon>
        <taxon>Nicotianeae</taxon>
        <taxon>Nicotiana</taxon>
    </lineage>
</organism>
<proteinExistence type="predicted"/>
<evidence type="ECO:0008006" key="3">
    <source>
        <dbReference type="Google" id="ProtNLM"/>
    </source>
</evidence>
<dbReference type="AlphaFoldDB" id="A0A1J6KEE3"/>
<comment type="caution">
    <text evidence="1">The sequence shown here is derived from an EMBL/GenBank/DDBJ whole genome shotgun (WGS) entry which is preliminary data.</text>
</comment>
<feature type="non-terminal residue" evidence="1">
    <location>
        <position position="1"/>
    </location>
</feature>
<accession>A0A1J6KEE3</accession>
<dbReference type="Proteomes" id="UP000187609">
    <property type="component" value="Unassembled WGS sequence"/>
</dbReference>